<keyword evidence="7" id="KW-1185">Reference proteome</keyword>
<keyword evidence="4" id="KW-0804">Transcription</keyword>
<evidence type="ECO:0000256" key="3">
    <source>
        <dbReference type="ARBA" id="ARBA00023125"/>
    </source>
</evidence>
<dbReference type="RefSeq" id="WP_376978255.1">
    <property type="nucleotide sequence ID" value="NZ_JBHLSV010000003.1"/>
</dbReference>
<evidence type="ECO:0000313" key="6">
    <source>
        <dbReference type="EMBL" id="MFC0673017.1"/>
    </source>
</evidence>
<dbReference type="InterPro" id="IPR036390">
    <property type="entry name" value="WH_DNA-bd_sf"/>
</dbReference>
<comment type="similarity">
    <text evidence="1">Belongs to the LysR transcriptional regulatory family.</text>
</comment>
<keyword evidence="3" id="KW-0238">DNA-binding</keyword>
<reference evidence="6 7" key="1">
    <citation type="submission" date="2024-09" db="EMBL/GenBank/DDBJ databases">
        <authorList>
            <person name="Sun Q."/>
            <person name="Mori K."/>
        </authorList>
    </citation>
    <scope>NUCLEOTIDE SEQUENCE [LARGE SCALE GENOMIC DNA]</scope>
    <source>
        <strain evidence="6 7">CICC 10874</strain>
    </source>
</reference>
<evidence type="ECO:0000256" key="1">
    <source>
        <dbReference type="ARBA" id="ARBA00009437"/>
    </source>
</evidence>
<dbReference type="Pfam" id="PF00126">
    <property type="entry name" value="HTH_1"/>
    <property type="match status" value="1"/>
</dbReference>
<evidence type="ECO:0000256" key="2">
    <source>
        <dbReference type="ARBA" id="ARBA00023015"/>
    </source>
</evidence>
<sequence>MDPRHLELLRQFAEHGSVTAVAEATHRTPSAVSQQFRTAERAFGARLLEPAGRGLRLTPAGEVLAAGGEQVAVAVEQVRAQWDSFRSGPRGTVTVAALASAATFLYASLLKRFSGTGVELVLHDVDVAEESYAELTREFDIVIGHSLSGPSPAGSDGLRLLPLVREPLDIAMAPDHRLAALTAVTPEDVAEETWIGVPEGYPFDTVLRSLALAVGQDLHVVQRLRDNRLIESLVGTSDHLALLPRFTTPTTGQVVLRPLAGVEARRFVTVLSQPHRAERLAVRAVLEALGGVARDVASPR</sequence>
<dbReference type="InterPro" id="IPR000847">
    <property type="entry name" value="LysR_HTH_N"/>
</dbReference>
<dbReference type="Proteomes" id="UP001589793">
    <property type="component" value="Unassembled WGS sequence"/>
</dbReference>
<dbReference type="Gene3D" id="3.40.190.10">
    <property type="entry name" value="Periplasmic binding protein-like II"/>
    <property type="match status" value="2"/>
</dbReference>
<organism evidence="6 7">
    <name type="scientific">Brachybacterium hainanense</name>
    <dbReference type="NCBI Taxonomy" id="1541174"/>
    <lineage>
        <taxon>Bacteria</taxon>
        <taxon>Bacillati</taxon>
        <taxon>Actinomycetota</taxon>
        <taxon>Actinomycetes</taxon>
        <taxon>Micrococcales</taxon>
        <taxon>Dermabacteraceae</taxon>
        <taxon>Brachybacterium</taxon>
    </lineage>
</organism>
<evidence type="ECO:0000259" key="5">
    <source>
        <dbReference type="PROSITE" id="PS50931"/>
    </source>
</evidence>
<dbReference type="Gene3D" id="1.10.10.10">
    <property type="entry name" value="Winged helix-like DNA-binding domain superfamily/Winged helix DNA-binding domain"/>
    <property type="match status" value="1"/>
</dbReference>
<dbReference type="InterPro" id="IPR005119">
    <property type="entry name" value="LysR_subst-bd"/>
</dbReference>
<dbReference type="Pfam" id="PF03466">
    <property type="entry name" value="LysR_substrate"/>
    <property type="match status" value="1"/>
</dbReference>
<protein>
    <submittedName>
        <fullName evidence="6">LysR family transcriptional regulator</fullName>
    </submittedName>
</protein>
<dbReference type="SUPFAM" id="SSF53850">
    <property type="entry name" value="Periplasmic binding protein-like II"/>
    <property type="match status" value="1"/>
</dbReference>
<dbReference type="PROSITE" id="PS50931">
    <property type="entry name" value="HTH_LYSR"/>
    <property type="match status" value="1"/>
</dbReference>
<dbReference type="EMBL" id="JBHLSV010000003">
    <property type="protein sequence ID" value="MFC0673017.1"/>
    <property type="molecule type" value="Genomic_DNA"/>
</dbReference>
<evidence type="ECO:0000313" key="7">
    <source>
        <dbReference type="Proteomes" id="UP001589793"/>
    </source>
</evidence>
<proteinExistence type="inferred from homology"/>
<dbReference type="PANTHER" id="PTHR30346:SF29">
    <property type="entry name" value="LYSR SUBSTRATE-BINDING"/>
    <property type="match status" value="1"/>
</dbReference>
<feature type="domain" description="HTH lysR-type" evidence="5">
    <location>
        <begin position="1"/>
        <end position="58"/>
    </location>
</feature>
<dbReference type="PANTHER" id="PTHR30346">
    <property type="entry name" value="TRANSCRIPTIONAL DUAL REGULATOR HCAR-RELATED"/>
    <property type="match status" value="1"/>
</dbReference>
<dbReference type="SUPFAM" id="SSF46785">
    <property type="entry name" value="Winged helix' DNA-binding domain"/>
    <property type="match status" value="1"/>
</dbReference>
<name>A0ABV6R9G9_9MICO</name>
<accession>A0ABV6R9G9</accession>
<dbReference type="InterPro" id="IPR036388">
    <property type="entry name" value="WH-like_DNA-bd_sf"/>
</dbReference>
<comment type="caution">
    <text evidence="6">The sequence shown here is derived from an EMBL/GenBank/DDBJ whole genome shotgun (WGS) entry which is preliminary data.</text>
</comment>
<evidence type="ECO:0000256" key="4">
    <source>
        <dbReference type="ARBA" id="ARBA00023163"/>
    </source>
</evidence>
<gene>
    <name evidence="6" type="ORF">ACFFF6_03490</name>
</gene>
<keyword evidence="2" id="KW-0805">Transcription regulation</keyword>